<feature type="region of interest" description="Disordered" evidence="3">
    <location>
        <begin position="89"/>
        <end position="138"/>
    </location>
</feature>
<evidence type="ECO:0000256" key="2">
    <source>
        <dbReference type="ARBA" id="ARBA00023002"/>
    </source>
</evidence>
<dbReference type="Pfam" id="PF00890">
    <property type="entry name" value="FAD_binding_2"/>
    <property type="match status" value="1"/>
</dbReference>
<evidence type="ECO:0000256" key="3">
    <source>
        <dbReference type="SAM" id="MobiDB-lite"/>
    </source>
</evidence>
<dbReference type="InterPro" id="IPR036188">
    <property type="entry name" value="FAD/NAD-bd_sf"/>
</dbReference>
<dbReference type="AlphaFoldDB" id="A0A1H3HFL0"/>
<name>A0A1H3HFL0_9EURY</name>
<sequence length="291" mass="31857">MPESNPYEVLIVGGGMAGLSAATFTARAGLDTVVVAAGESILKRNAHVENYLGFPAGINPRLLLEMGRSQATRNGADLRRGRVTRLEDVSDLDPIDGTDGGDRAGRTDRDETDREPRFRAVLEREETTEDDDGDGRAPETILAERVIATSWSDASYLDPVGADLRAAGSKTYVEDDGHGRTSVEGLYVAGRLAERYHQAIVAAGDGAETAITLIHDAEVPFYHDWIAPEGYFTDRGREVPPGCEEIAETERRARERESLAAMREYLAEPHGERQRTHPSLVDDDRGRIPEE</sequence>
<reference evidence="6" key="1">
    <citation type="submission" date="2016-10" db="EMBL/GenBank/DDBJ databases">
        <authorList>
            <person name="Varghese N."/>
            <person name="Submissions S."/>
        </authorList>
    </citation>
    <scope>NUCLEOTIDE SEQUENCE [LARGE SCALE GENOMIC DNA]</scope>
    <source>
        <strain evidence="6">DC30,IBRC 10041,KCTC 4046</strain>
    </source>
</reference>
<evidence type="ECO:0000259" key="4">
    <source>
        <dbReference type="Pfam" id="PF00890"/>
    </source>
</evidence>
<evidence type="ECO:0000313" key="6">
    <source>
        <dbReference type="Proteomes" id="UP000199079"/>
    </source>
</evidence>
<feature type="compositionally biased region" description="Basic and acidic residues" evidence="3">
    <location>
        <begin position="265"/>
        <end position="291"/>
    </location>
</feature>
<feature type="compositionally biased region" description="Basic and acidic residues" evidence="3">
    <location>
        <begin position="249"/>
        <end position="258"/>
    </location>
</feature>
<organism evidence="5 6">
    <name type="scientific">Halopenitus persicus</name>
    <dbReference type="NCBI Taxonomy" id="1048396"/>
    <lineage>
        <taxon>Archaea</taxon>
        <taxon>Methanobacteriati</taxon>
        <taxon>Methanobacteriota</taxon>
        <taxon>Stenosarchaea group</taxon>
        <taxon>Halobacteria</taxon>
        <taxon>Halobacteriales</taxon>
        <taxon>Haloferacaceae</taxon>
        <taxon>Halopenitus</taxon>
    </lineage>
</organism>
<proteinExistence type="predicted"/>
<keyword evidence="1" id="KW-0285">Flavoprotein</keyword>
<dbReference type="SUPFAM" id="SSF51905">
    <property type="entry name" value="FAD/NAD(P)-binding domain"/>
    <property type="match status" value="1"/>
</dbReference>
<protein>
    <submittedName>
        <fullName evidence="5">FAD binding domain-containing protein</fullName>
    </submittedName>
</protein>
<dbReference type="OrthoDB" id="341719at2157"/>
<dbReference type="EMBL" id="FNPC01000003">
    <property type="protein sequence ID" value="SDY14257.1"/>
    <property type="molecule type" value="Genomic_DNA"/>
</dbReference>
<feature type="domain" description="FAD-dependent oxidoreductase 2 FAD-binding" evidence="4">
    <location>
        <begin position="9"/>
        <end position="40"/>
    </location>
</feature>
<keyword evidence="6" id="KW-1185">Reference proteome</keyword>
<keyword evidence="2" id="KW-0560">Oxidoreductase</keyword>
<evidence type="ECO:0000313" key="5">
    <source>
        <dbReference type="EMBL" id="SDY14257.1"/>
    </source>
</evidence>
<accession>A0A1H3HFL0</accession>
<feature type="region of interest" description="Disordered" evidence="3">
    <location>
        <begin position="249"/>
        <end position="291"/>
    </location>
</feature>
<dbReference type="InterPro" id="IPR003953">
    <property type="entry name" value="FAD-dep_OxRdtase_2_FAD-bd"/>
</dbReference>
<dbReference type="Gene3D" id="3.50.50.60">
    <property type="entry name" value="FAD/NAD(P)-binding domain"/>
    <property type="match status" value="1"/>
</dbReference>
<dbReference type="GO" id="GO:0016491">
    <property type="term" value="F:oxidoreductase activity"/>
    <property type="evidence" value="ECO:0007669"/>
    <property type="project" value="UniProtKB-KW"/>
</dbReference>
<dbReference type="InterPro" id="IPR050097">
    <property type="entry name" value="Ferredoxin-NADP_redctase_2"/>
</dbReference>
<dbReference type="PRINTS" id="PR00469">
    <property type="entry name" value="PNDRDTASEII"/>
</dbReference>
<evidence type="ECO:0000256" key="1">
    <source>
        <dbReference type="ARBA" id="ARBA00022630"/>
    </source>
</evidence>
<dbReference type="Proteomes" id="UP000199079">
    <property type="component" value="Unassembled WGS sequence"/>
</dbReference>
<dbReference type="RefSeq" id="WP_092731581.1">
    <property type="nucleotide sequence ID" value="NZ_FNPC01000003.1"/>
</dbReference>
<dbReference type="PANTHER" id="PTHR48105">
    <property type="entry name" value="THIOREDOXIN REDUCTASE 1-RELATED-RELATED"/>
    <property type="match status" value="1"/>
</dbReference>
<dbReference type="PRINTS" id="PR00368">
    <property type="entry name" value="FADPNR"/>
</dbReference>
<gene>
    <name evidence="5" type="ORF">SAMN05216564_103259</name>
</gene>
<feature type="compositionally biased region" description="Basic and acidic residues" evidence="3">
    <location>
        <begin position="100"/>
        <end position="125"/>
    </location>
</feature>